<feature type="transmembrane region" description="Helical" evidence="1">
    <location>
        <begin position="345"/>
        <end position="370"/>
    </location>
</feature>
<gene>
    <name evidence="2" type="ORF">KXQ929_LOCUS40045</name>
</gene>
<organism evidence="2 3">
    <name type="scientific">Adineta steineri</name>
    <dbReference type="NCBI Taxonomy" id="433720"/>
    <lineage>
        <taxon>Eukaryota</taxon>
        <taxon>Metazoa</taxon>
        <taxon>Spiralia</taxon>
        <taxon>Gnathifera</taxon>
        <taxon>Rotifera</taxon>
        <taxon>Eurotatoria</taxon>
        <taxon>Bdelloidea</taxon>
        <taxon>Adinetida</taxon>
        <taxon>Adinetidae</taxon>
        <taxon>Adineta</taxon>
    </lineage>
</organism>
<proteinExistence type="predicted"/>
<reference evidence="2" key="1">
    <citation type="submission" date="2021-02" db="EMBL/GenBank/DDBJ databases">
        <authorList>
            <person name="Nowell W R."/>
        </authorList>
    </citation>
    <scope>NUCLEOTIDE SEQUENCE</scope>
</reference>
<dbReference type="InterPro" id="IPR026082">
    <property type="entry name" value="ABCA"/>
</dbReference>
<evidence type="ECO:0000313" key="3">
    <source>
        <dbReference type="Proteomes" id="UP000663868"/>
    </source>
</evidence>
<sequence>MEPVRFRTESIRHAPIDKEHTVDSSLTLGLNDPINTNEYSISEPRKQHQHLTKTEYSPTGSSRKLNLLLQRSFRYSYRQRCCRCCPTILCELLFPLILIGLLALTRHEAEVLSEELFKTYYSVSRHFYHYPCTQNRDRTITTSLSTDAIKNCFKFPPSCEDYGFLYGCQATPSNITNFVFQPITNDTNVFVERAKTRLKNMNCKNTKVRNQNMDEKNDNHLLNNETENTVIIDFGSASNLKNEHNLDYKIIVRVSSVIPKTDPIDLSFLSFLHPTSILDRYIVIGFSSIYDFKDSRLPDFSDVKMFIDSLLIGYQTNRTIEFELERKAMICTPYRRDALFEGGSAFVTVVLTFIDFVYFIPYLILLITLIREKNAKVKEILKVLGIEPILNNFAQAIRTLIILCFLTILLCIIFKLKLKSDAYFNTVNFGILFIGYFIYGLQLISFCIMNAQLFDK</sequence>
<dbReference type="AlphaFoldDB" id="A0A820BK10"/>
<comment type="caution">
    <text evidence="2">The sequence shown here is derived from an EMBL/GenBank/DDBJ whole genome shotgun (WGS) entry which is preliminary data.</text>
</comment>
<dbReference type="GO" id="GO:0016020">
    <property type="term" value="C:membrane"/>
    <property type="evidence" value="ECO:0007669"/>
    <property type="project" value="InterPro"/>
</dbReference>
<accession>A0A820BK10</accession>
<feature type="non-terminal residue" evidence="2">
    <location>
        <position position="456"/>
    </location>
</feature>
<evidence type="ECO:0000256" key="1">
    <source>
        <dbReference type="SAM" id="Phobius"/>
    </source>
</evidence>
<keyword evidence="1" id="KW-0472">Membrane</keyword>
<feature type="transmembrane region" description="Helical" evidence="1">
    <location>
        <begin position="422"/>
        <end position="448"/>
    </location>
</feature>
<dbReference type="PANTHER" id="PTHR19229">
    <property type="entry name" value="ATP-BINDING CASSETTE TRANSPORTER SUBFAMILY A ABCA"/>
    <property type="match status" value="1"/>
</dbReference>
<keyword evidence="1" id="KW-0812">Transmembrane</keyword>
<dbReference type="EMBL" id="CAJOBB010008043">
    <property type="protein sequence ID" value="CAF4199938.1"/>
    <property type="molecule type" value="Genomic_DNA"/>
</dbReference>
<dbReference type="Proteomes" id="UP000663868">
    <property type="component" value="Unassembled WGS sequence"/>
</dbReference>
<name>A0A820BK10_9BILA</name>
<keyword evidence="1" id="KW-1133">Transmembrane helix</keyword>
<feature type="transmembrane region" description="Helical" evidence="1">
    <location>
        <begin position="396"/>
        <end position="416"/>
    </location>
</feature>
<protein>
    <submittedName>
        <fullName evidence="2">Uncharacterized protein</fullName>
    </submittedName>
</protein>
<evidence type="ECO:0000313" key="2">
    <source>
        <dbReference type="EMBL" id="CAF4199938.1"/>
    </source>
</evidence>
<dbReference type="GO" id="GO:0140359">
    <property type="term" value="F:ABC-type transporter activity"/>
    <property type="evidence" value="ECO:0007669"/>
    <property type="project" value="InterPro"/>
</dbReference>